<dbReference type="InParanoid" id="G4TEQ5"/>
<evidence type="ECO:0000256" key="2">
    <source>
        <dbReference type="SAM" id="Phobius"/>
    </source>
</evidence>
<dbReference type="OMA" id="WAFLDES"/>
<dbReference type="EMBL" id="CAFZ01000064">
    <property type="protein sequence ID" value="CCA69802.1"/>
    <property type="molecule type" value="Genomic_DNA"/>
</dbReference>
<feature type="transmembrane region" description="Helical" evidence="2">
    <location>
        <begin position="265"/>
        <end position="285"/>
    </location>
</feature>
<feature type="transmembrane region" description="Helical" evidence="2">
    <location>
        <begin position="143"/>
        <end position="167"/>
    </location>
</feature>
<dbReference type="AlphaFoldDB" id="G4TEQ5"/>
<evidence type="ECO:0000259" key="3">
    <source>
        <dbReference type="Pfam" id="PF20151"/>
    </source>
</evidence>
<dbReference type="HOGENOM" id="CLU_649101_0_0_1"/>
<feature type="domain" description="DUF6533" evidence="3">
    <location>
        <begin position="41"/>
        <end position="85"/>
    </location>
</feature>
<dbReference type="eggNOG" id="ENOG502SNIP">
    <property type="taxonomic scope" value="Eukaryota"/>
</dbReference>
<dbReference type="InterPro" id="IPR045340">
    <property type="entry name" value="DUF6533"/>
</dbReference>
<feature type="transmembrane region" description="Helical" evidence="2">
    <location>
        <begin position="70"/>
        <end position="93"/>
    </location>
</feature>
<dbReference type="OrthoDB" id="3251775at2759"/>
<keyword evidence="2" id="KW-0812">Transmembrane</keyword>
<proteinExistence type="predicted"/>
<feature type="transmembrane region" description="Helical" evidence="2">
    <location>
        <begin position="235"/>
        <end position="259"/>
    </location>
</feature>
<gene>
    <name evidence="4" type="ORF">PIIN_03743</name>
</gene>
<comment type="caution">
    <text evidence="4">The sequence shown here is derived from an EMBL/GenBank/DDBJ whole genome shotgun (WGS) entry which is preliminary data.</text>
</comment>
<dbReference type="Proteomes" id="UP000007148">
    <property type="component" value="Unassembled WGS sequence"/>
</dbReference>
<feature type="compositionally biased region" description="Low complexity" evidence="1">
    <location>
        <begin position="371"/>
        <end position="380"/>
    </location>
</feature>
<evidence type="ECO:0000256" key="1">
    <source>
        <dbReference type="SAM" id="MobiDB-lite"/>
    </source>
</evidence>
<dbReference type="Pfam" id="PF20151">
    <property type="entry name" value="DUF6533"/>
    <property type="match status" value="1"/>
</dbReference>
<sequence length="423" mass="48227">MSYTLADIIKWAQDHDMSMQQIMEEARRLPLIMTNLQASRYLSAAGMIVVLYDTILTLPDEFRFIWPMSFGVIKSIWFLSRYVVPGLIVLYNYQFFQARPAMSDEFCQVYISGLSWCLNISFAASNWLLLLRVSALWGRKRAVIWPLYFCYFALYVVISVIVGLAVARMSKRLAYNPIIGACMFTERIPANLIHSQWLPIVFDVVIFILTLVKAKQDNIALRKGSRGNAPVLFILFRDGGIYCVVIIALRIFNFVAWAFLDESMVYLAMGFLWAIVTALINRFYLNLRRVAYATAAALLTNGSIRERPIAPGSGRLRELIEGNEMARRGAQSPWEYDDDNMPVIDVVRQGDVDEMLMVDIERQRAQSALGQSPHSPQSPQQEHRWRSTTPHPLPIYEGHGVEEEVVAPPQRGILIQQGVTVTY</sequence>
<accession>G4TEQ5</accession>
<name>G4TEQ5_SERID</name>
<reference evidence="4 5" key="1">
    <citation type="journal article" date="2011" name="PLoS Pathog.">
        <title>Endophytic Life Strategies Decoded by Genome and Transcriptome Analyses of the Mutualistic Root Symbiont Piriformospora indica.</title>
        <authorList>
            <person name="Zuccaro A."/>
            <person name="Lahrmann U."/>
            <person name="Guldener U."/>
            <person name="Langen G."/>
            <person name="Pfiffi S."/>
            <person name="Biedenkopf D."/>
            <person name="Wong P."/>
            <person name="Samans B."/>
            <person name="Grimm C."/>
            <person name="Basiewicz M."/>
            <person name="Murat C."/>
            <person name="Martin F."/>
            <person name="Kogel K.H."/>
        </authorList>
    </citation>
    <scope>NUCLEOTIDE SEQUENCE [LARGE SCALE GENOMIC DNA]</scope>
    <source>
        <strain evidence="4 5">DSM 11827</strain>
    </source>
</reference>
<protein>
    <recommendedName>
        <fullName evidence="3">DUF6533 domain-containing protein</fullName>
    </recommendedName>
</protein>
<feature type="region of interest" description="Disordered" evidence="1">
    <location>
        <begin position="365"/>
        <end position="396"/>
    </location>
</feature>
<keyword evidence="5" id="KW-1185">Reference proteome</keyword>
<evidence type="ECO:0000313" key="4">
    <source>
        <dbReference type="EMBL" id="CCA69802.1"/>
    </source>
</evidence>
<feature type="transmembrane region" description="Helical" evidence="2">
    <location>
        <begin position="113"/>
        <end position="131"/>
    </location>
</feature>
<organism evidence="4 5">
    <name type="scientific">Serendipita indica (strain DSM 11827)</name>
    <name type="common">Root endophyte fungus</name>
    <name type="synonym">Piriformospora indica</name>
    <dbReference type="NCBI Taxonomy" id="1109443"/>
    <lineage>
        <taxon>Eukaryota</taxon>
        <taxon>Fungi</taxon>
        <taxon>Dikarya</taxon>
        <taxon>Basidiomycota</taxon>
        <taxon>Agaricomycotina</taxon>
        <taxon>Agaricomycetes</taxon>
        <taxon>Sebacinales</taxon>
        <taxon>Serendipitaceae</taxon>
        <taxon>Serendipita</taxon>
    </lineage>
</organism>
<keyword evidence="2" id="KW-0472">Membrane</keyword>
<keyword evidence="2" id="KW-1133">Transmembrane helix</keyword>
<evidence type="ECO:0000313" key="5">
    <source>
        <dbReference type="Proteomes" id="UP000007148"/>
    </source>
</evidence>
<feature type="transmembrane region" description="Helical" evidence="2">
    <location>
        <begin position="197"/>
        <end position="214"/>
    </location>
</feature>